<sequence>MAYGQYTEDKPKDCRYCYFWGGKKKRCMLDSCYYQRKPENVNSECYGCPYGRAQPCIGWCTRKILRDK</sequence>
<keyword evidence="2" id="KW-1185">Reference proteome</keyword>
<dbReference type="RefSeq" id="WP_150310798.1">
    <property type="nucleotide sequence ID" value="NZ_VMSO01000008.1"/>
</dbReference>
<reference evidence="1 2" key="1">
    <citation type="submission" date="2019-07" db="EMBL/GenBank/DDBJ databases">
        <authorList>
            <person name="Wongkuna S."/>
            <person name="Scaria J."/>
        </authorList>
    </citation>
    <scope>NUCLEOTIDE SEQUENCE [LARGE SCALE GENOMIC DNA]</scope>
    <source>
        <strain evidence="1 2">SW178</strain>
    </source>
</reference>
<name>A0A5M9I234_9FIRM</name>
<evidence type="ECO:0000313" key="1">
    <source>
        <dbReference type="EMBL" id="KAA8501551.1"/>
    </source>
</evidence>
<evidence type="ECO:0000313" key="2">
    <source>
        <dbReference type="Proteomes" id="UP000322025"/>
    </source>
</evidence>
<comment type="caution">
    <text evidence="1">The sequence shown here is derived from an EMBL/GenBank/DDBJ whole genome shotgun (WGS) entry which is preliminary data.</text>
</comment>
<dbReference type="Proteomes" id="UP000322025">
    <property type="component" value="Unassembled WGS sequence"/>
</dbReference>
<gene>
    <name evidence="1" type="ORF">FNY66_08095</name>
</gene>
<organism evidence="1 2">
    <name type="scientific">Mediterraneibacter catenae</name>
    <dbReference type="NCBI Taxonomy" id="2594882"/>
    <lineage>
        <taxon>Bacteria</taxon>
        <taxon>Bacillati</taxon>
        <taxon>Bacillota</taxon>
        <taxon>Clostridia</taxon>
        <taxon>Lachnospirales</taxon>
        <taxon>Lachnospiraceae</taxon>
        <taxon>Mediterraneibacter</taxon>
    </lineage>
</organism>
<dbReference type="OrthoDB" id="2003821at2"/>
<protein>
    <submittedName>
        <fullName evidence="1">Uncharacterized protein</fullName>
    </submittedName>
</protein>
<dbReference type="EMBL" id="VMSO01000008">
    <property type="protein sequence ID" value="KAA8501551.1"/>
    <property type="molecule type" value="Genomic_DNA"/>
</dbReference>
<proteinExistence type="predicted"/>
<dbReference type="AlphaFoldDB" id="A0A5M9I234"/>
<accession>A0A5M9I234</accession>